<accession>A0A8S1I029</accession>
<evidence type="ECO:0000313" key="3">
    <source>
        <dbReference type="EMBL" id="CAD6199527.1"/>
    </source>
</evidence>
<dbReference type="FunFam" id="3.30.1380.20:FF:000021">
    <property type="entry name" value="TRansport Protein Particle"/>
    <property type="match status" value="1"/>
</dbReference>
<dbReference type="InterPro" id="IPR007194">
    <property type="entry name" value="TRAPP_component"/>
</dbReference>
<dbReference type="EMBL" id="CAJGYM010000181">
    <property type="protein sequence ID" value="CAD6199527.1"/>
    <property type="molecule type" value="Genomic_DNA"/>
</dbReference>
<organism evidence="3 4">
    <name type="scientific">Caenorhabditis auriculariae</name>
    <dbReference type="NCBI Taxonomy" id="2777116"/>
    <lineage>
        <taxon>Eukaryota</taxon>
        <taxon>Metazoa</taxon>
        <taxon>Ecdysozoa</taxon>
        <taxon>Nematoda</taxon>
        <taxon>Chromadorea</taxon>
        <taxon>Rhabditida</taxon>
        <taxon>Rhabditina</taxon>
        <taxon>Rhabditomorpha</taxon>
        <taxon>Rhabditoidea</taxon>
        <taxon>Rhabditidae</taxon>
        <taxon>Peloderinae</taxon>
        <taxon>Caenorhabditis</taxon>
    </lineage>
</organism>
<keyword evidence="4" id="KW-1185">Reference proteome</keyword>
<evidence type="ECO:0000313" key="4">
    <source>
        <dbReference type="Proteomes" id="UP000835052"/>
    </source>
</evidence>
<sequence length="172" mass="19050">MSIEGEKIRMEAKEKWGEIAEACVDSSEVEQYTGLIHKAFAHANSETQLETIGFRVGQVLVEKVSKDSPKLVTELEIVKFICKEFWSAVFGKQVDNLRTNHQGVYVVQDNKFTTLRCFPEGTQYVKSSGRFLALPCGILRGALDSLNIPAIVTATVESIPAVKFQLQIAAKA</sequence>
<dbReference type="GO" id="GO:0030008">
    <property type="term" value="C:TRAPP complex"/>
    <property type="evidence" value="ECO:0007669"/>
    <property type="project" value="TreeGrafter"/>
</dbReference>
<dbReference type="GO" id="GO:0005801">
    <property type="term" value="C:cis-Golgi network"/>
    <property type="evidence" value="ECO:0007669"/>
    <property type="project" value="TreeGrafter"/>
</dbReference>
<dbReference type="InterPro" id="IPR037992">
    <property type="entry name" value="TRAPPC6/Trs33"/>
</dbReference>
<evidence type="ECO:0000256" key="2">
    <source>
        <dbReference type="ARBA" id="ARBA00006218"/>
    </source>
</evidence>
<dbReference type="GO" id="GO:0005802">
    <property type="term" value="C:trans-Golgi network"/>
    <property type="evidence" value="ECO:0007669"/>
    <property type="project" value="TreeGrafter"/>
</dbReference>
<gene>
    <name evidence="3" type="ORF">CAUJ_LOCUS15429</name>
</gene>
<dbReference type="PANTHER" id="PTHR12817:SF0">
    <property type="entry name" value="GEO08327P1"/>
    <property type="match status" value="1"/>
</dbReference>
<dbReference type="OrthoDB" id="941624at2759"/>
<dbReference type="GO" id="GO:0006888">
    <property type="term" value="P:endoplasmic reticulum to Golgi vesicle-mediated transport"/>
    <property type="evidence" value="ECO:0007669"/>
    <property type="project" value="TreeGrafter"/>
</dbReference>
<dbReference type="CDD" id="cd14944">
    <property type="entry name" value="TRAPPC6A_Trs33"/>
    <property type="match status" value="1"/>
</dbReference>
<comment type="similarity">
    <text evidence="2">Belongs to the TRAPP small subunits family. BET3 subfamily.</text>
</comment>
<dbReference type="Pfam" id="PF04051">
    <property type="entry name" value="TRAPP"/>
    <property type="match status" value="1"/>
</dbReference>
<proteinExistence type="inferred from homology"/>
<evidence type="ECO:0000256" key="1">
    <source>
        <dbReference type="ARBA" id="ARBA00004222"/>
    </source>
</evidence>
<evidence type="ECO:0008006" key="5">
    <source>
        <dbReference type="Google" id="ProtNLM"/>
    </source>
</evidence>
<reference evidence="3" key="1">
    <citation type="submission" date="2020-10" db="EMBL/GenBank/DDBJ databases">
        <authorList>
            <person name="Kikuchi T."/>
        </authorList>
    </citation>
    <scope>NUCLEOTIDE SEQUENCE</scope>
    <source>
        <strain evidence="3">NKZ352</strain>
    </source>
</reference>
<dbReference type="SUPFAM" id="SSF111126">
    <property type="entry name" value="Ligand-binding domain in the NO signalling and Golgi transport"/>
    <property type="match status" value="1"/>
</dbReference>
<protein>
    <recommendedName>
        <fullName evidence="5">Trafficking protein particle complex subunit 6B</fullName>
    </recommendedName>
</protein>
<dbReference type="Proteomes" id="UP000835052">
    <property type="component" value="Unassembled WGS sequence"/>
</dbReference>
<dbReference type="AlphaFoldDB" id="A0A8S1I029"/>
<comment type="caution">
    <text evidence="3">The sequence shown here is derived from an EMBL/GenBank/DDBJ whole genome shotgun (WGS) entry which is preliminary data.</text>
</comment>
<dbReference type="PANTHER" id="PTHR12817">
    <property type="entry name" value="TRAFFICKING PROTEIN PARTICLE COMPLEX SUBUNIT 6B"/>
    <property type="match status" value="1"/>
</dbReference>
<name>A0A8S1I029_9PELO</name>
<dbReference type="Gene3D" id="3.30.1380.20">
    <property type="entry name" value="Trafficking protein particle complex subunit 3"/>
    <property type="match status" value="1"/>
</dbReference>
<comment type="subcellular location">
    <subcellularLocation>
        <location evidence="1">Golgi apparatus</location>
        <location evidence="1">cis-Golgi network</location>
    </subcellularLocation>
</comment>
<dbReference type="InterPro" id="IPR024096">
    <property type="entry name" value="NO_sig/Golgi_transp_ligand-bd"/>
</dbReference>